<keyword evidence="3" id="KW-1185">Reference proteome</keyword>
<dbReference type="InterPro" id="IPR054732">
    <property type="entry name" value="NCAB2"/>
</dbReference>
<protein>
    <recommendedName>
        <fullName evidence="1">NACHT C-terminal Alpha/Beta 2 domain-containing protein</fullName>
    </recommendedName>
</protein>
<dbReference type="InterPro" id="IPR027417">
    <property type="entry name" value="P-loop_NTPase"/>
</dbReference>
<name>A0ABY0MZ23_9BACT</name>
<evidence type="ECO:0000313" key="2">
    <source>
        <dbReference type="EMBL" id="SDE61099.1"/>
    </source>
</evidence>
<gene>
    <name evidence="2" type="ORF">SAMN04488504_10974</name>
</gene>
<organism evidence="2 3">
    <name type="scientific">Myxococcus virescens</name>
    <dbReference type="NCBI Taxonomy" id="83456"/>
    <lineage>
        <taxon>Bacteria</taxon>
        <taxon>Pseudomonadati</taxon>
        <taxon>Myxococcota</taxon>
        <taxon>Myxococcia</taxon>
        <taxon>Myxococcales</taxon>
        <taxon>Cystobacterineae</taxon>
        <taxon>Myxococcaceae</taxon>
        <taxon>Myxococcus</taxon>
    </lineage>
</organism>
<dbReference type="Gene3D" id="3.40.50.300">
    <property type="entry name" value="P-loop containing nucleotide triphosphate hydrolases"/>
    <property type="match status" value="1"/>
</dbReference>
<evidence type="ECO:0000313" key="3">
    <source>
        <dbReference type="Proteomes" id="UP000198717"/>
    </source>
</evidence>
<evidence type="ECO:0000259" key="1">
    <source>
        <dbReference type="Pfam" id="PF22726"/>
    </source>
</evidence>
<feature type="domain" description="NACHT C-terminal Alpha/Beta 2" evidence="1">
    <location>
        <begin position="1381"/>
        <end position="1459"/>
    </location>
</feature>
<proteinExistence type="predicted"/>
<reference evidence="2 3" key="1">
    <citation type="submission" date="2016-10" db="EMBL/GenBank/DDBJ databases">
        <authorList>
            <person name="Varghese N."/>
            <person name="Submissions S."/>
        </authorList>
    </citation>
    <scope>NUCLEOTIDE SEQUENCE [LARGE SCALE GENOMIC DNA]</scope>
    <source>
        <strain evidence="2 3">DSM 2260</strain>
    </source>
</reference>
<sequence>MSSRRDNFNSRTLRTLAARVGFHCSNPDCMSSTNGPSLDEDQTINIGVGAHITAAAPDGPRYDRNLSSAERKSGNNGIWLCQSCSKLIDSDVQRYTIETLRKWKTDAVHRAQQAIARGRPLGSVKPPSELDESDRQFLDGLGLPSDDAVKTVGARLREASRSDVAAFQAARHWPARTILLTLSFVGDRSRAISLDGIAGLAALAEPVSIISPPGTGKSTTLVQLADSMLAGSGPVPLLIPLGEWSDRDDDFFDFVIRRNSFLGFRRAHFMQLAYHGMITLLLDGWNELSPQSRLRAIRDVSGMQRDYPLLGMVIGTRLQPARLAGPIVEIQPLSEVQQFELAAAVRGSEGLAIIDRAWRTNGVRELIATPLYLNALLALPPSGSFPQTKEAILRMFVREHESLPERAEILYRSALGFHTDMLVGLAVEASRTGSTVISGSNARRAISRITKSLVDDGQLATQPQPSEVLASLIDSHLLILSSDRDAHSVAFQHQQFQEWYAAEYVECLMLKASDGDASARKQLREEVLNWVSWEESALFACERLSRVDSAGARSVAFVIEETLGVDPIFSAEIVFRSSDETWGLVRERVLRFAECWHRTGKVDRALAFMLLTGRAEFSGHIWPIISHPDYQIRMSALRASHQLRPTVLGEDREVRLRSLPAEMRMEVLSELASNGDFDGMELAAALAAHDPAPEVVVAVVQSLEFRRADRHVNQILQTAQEAVWTALGNARYPETFADDVLNERLLQSREVARRSETCPLRLLARYLWDRPPDAATRVTEIIASPQFQIEGVNAQHILADAFDAFPDAVASGVIQRIVLGFPLPFRATSYLGNVPLVDHGPLVDTVLAPTTPDSHLQVGVAVVGSGIVGNLMDRLFELDEQREKTNRHDQALLDAHSRLRRAILETRQEAFIPALLLRAAQKQPHRIGLMAELLAQHGNRDSNRRPPIASEHRLALRHVLQQWGEVLFHAPAPVRYDCSRLALAAERLADPELSEPILRLLERDLTDWFAARSAYFSQPRGSMPGDVSTSYSNVYAQAFQSMRRDGAIAALMKGLTDMRWGLNAAGALLGIWILDHSPGKANRYSDWRDFSRHWPRQLERQQSVIPLPTSEFAERIFEVVREFGRESNSEAEQQYAINLAVTGLALPHGSKREIIDSLLVLPQPMASKLRLLVAVAKAGEILPSDLLFEGVVNLLTAARNQPWRLDASSGDLMGWLELFSFSDDPVKVLDAIALLPEYHRRPSQLERLCAALPYGNPDKSIEVLHQLAERDPAFEQHSGWLKAMIDLDTESSALAILSRLCDGRLGKINDLSLSAAMTVWAKKYPVLREVMIRQCEILPDGEARLVVERTLSELSDDVAFMALFGRCSAECRSVHGLLRQVRRLAIGTRPSEKWQGVYEEYGLPLVELRALLFGMTGTGDGRARVAEQCLIEIDECRDKYGRILEEPRHPDISAGRPWPLTVGF</sequence>
<dbReference type="Pfam" id="PF22726">
    <property type="entry name" value="NCAB2"/>
    <property type="match status" value="1"/>
</dbReference>
<dbReference type="EMBL" id="FNAJ01000009">
    <property type="protein sequence ID" value="SDE61099.1"/>
    <property type="molecule type" value="Genomic_DNA"/>
</dbReference>
<comment type="caution">
    <text evidence="2">The sequence shown here is derived from an EMBL/GenBank/DDBJ whole genome shotgun (WGS) entry which is preliminary data.</text>
</comment>
<accession>A0ABY0MZ23</accession>
<dbReference type="Proteomes" id="UP000198717">
    <property type="component" value="Unassembled WGS sequence"/>
</dbReference>